<proteinExistence type="inferred from homology"/>
<comment type="function">
    <text evidence="6">Toxic component of a toxin-antitoxin (TA) system. An RNase.</text>
</comment>
<keyword evidence="5 6" id="KW-0460">Magnesium</keyword>
<dbReference type="RefSeq" id="WP_027942977.1">
    <property type="nucleotide sequence ID" value="NZ_BSTI01000002.1"/>
</dbReference>
<dbReference type="GO" id="GO:0016787">
    <property type="term" value="F:hydrolase activity"/>
    <property type="evidence" value="ECO:0007669"/>
    <property type="project" value="UniProtKB-KW"/>
</dbReference>
<dbReference type="SUPFAM" id="SSF88723">
    <property type="entry name" value="PIN domain-like"/>
    <property type="match status" value="1"/>
</dbReference>
<dbReference type="GO" id="GO:0090729">
    <property type="term" value="F:toxin activity"/>
    <property type="evidence" value="ECO:0007669"/>
    <property type="project" value="UniProtKB-KW"/>
</dbReference>
<feature type="binding site" evidence="6">
    <location>
        <position position="97"/>
    </location>
    <ligand>
        <name>Mg(2+)</name>
        <dbReference type="ChEBI" id="CHEBI:18420"/>
    </ligand>
</feature>
<dbReference type="EC" id="3.1.-.-" evidence="6"/>
<dbReference type="InterPro" id="IPR051619">
    <property type="entry name" value="TypeII_TA_RNase_PINc/VapC"/>
</dbReference>
<keyword evidence="6" id="KW-0800">Toxin</keyword>
<feature type="binding site" evidence="6">
    <location>
        <position position="7"/>
    </location>
    <ligand>
        <name>Mg(2+)</name>
        <dbReference type="ChEBI" id="CHEBI:18420"/>
    </ligand>
</feature>
<evidence type="ECO:0000313" key="8">
    <source>
        <dbReference type="EMBL" id="GLY64462.1"/>
    </source>
</evidence>
<evidence type="ECO:0000256" key="5">
    <source>
        <dbReference type="ARBA" id="ARBA00022842"/>
    </source>
</evidence>
<dbReference type="PANTHER" id="PTHR35901">
    <property type="entry name" value="RIBONUCLEASE VAPC3"/>
    <property type="match status" value="1"/>
</dbReference>
<dbReference type="InterPro" id="IPR022907">
    <property type="entry name" value="VapC_family"/>
</dbReference>
<comment type="similarity">
    <text evidence="6">Belongs to the PINc/VapC protein family.</text>
</comment>
<evidence type="ECO:0000256" key="1">
    <source>
        <dbReference type="ARBA" id="ARBA00022649"/>
    </source>
</evidence>
<comment type="caution">
    <text evidence="8">The sequence shown here is derived from an EMBL/GenBank/DDBJ whole genome shotgun (WGS) entry which is preliminary data.</text>
</comment>
<evidence type="ECO:0000313" key="9">
    <source>
        <dbReference type="Proteomes" id="UP001165136"/>
    </source>
</evidence>
<keyword evidence="9" id="KW-1185">Reference proteome</keyword>
<reference evidence="8" key="1">
    <citation type="submission" date="2023-03" db="EMBL/GenBank/DDBJ databases">
        <title>Amycolatopsis taiwanensis NBRC 103393.</title>
        <authorList>
            <person name="Ichikawa N."/>
            <person name="Sato H."/>
            <person name="Tonouchi N."/>
        </authorList>
    </citation>
    <scope>NUCLEOTIDE SEQUENCE</scope>
    <source>
        <strain evidence="8">NBRC 103393</strain>
    </source>
</reference>
<dbReference type="InterPro" id="IPR044153">
    <property type="entry name" value="PIN_Pae0151-like"/>
</dbReference>
<evidence type="ECO:0000259" key="7">
    <source>
        <dbReference type="Pfam" id="PF01850"/>
    </source>
</evidence>
<keyword evidence="2 6" id="KW-0540">Nuclease</keyword>
<protein>
    <recommendedName>
        <fullName evidence="6">Ribonuclease VapC</fullName>
        <shortName evidence="6">RNase VapC</shortName>
        <ecNumber evidence="6">3.1.-.-</ecNumber>
    </recommendedName>
    <alternativeName>
        <fullName evidence="6">Toxin VapC</fullName>
    </alternativeName>
</protein>
<name>A0A9W6VEG2_9PSEU</name>
<dbReference type="GO" id="GO:0000287">
    <property type="term" value="F:magnesium ion binding"/>
    <property type="evidence" value="ECO:0007669"/>
    <property type="project" value="UniProtKB-UniRule"/>
</dbReference>
<dbReference type="Proteomes" id="UP001165136">
    <property type="component" value="Unassembled WGS sequence"/>
</dbReference>
<dbReference type="HAMAP" id="MF_00265">
    <property type="entry name" value="VapC_Nob1"/>
    <property type="match status" value="1"/>
</dbReference>
<dbReference type="Gene3D" id="3.40.50.1010">
    <property type="entry name" value="5'-nuclease"/>
    <property type="match status" value="1"/>
</dbReference>
<keyword evidence="1 6" id="KW-1277">Toxin-antitoxin system</keyword>
<dbReference type="GO" id="GO:0004540">
    <property type="term" value="F:RNA nuclease activity"/>
    <property type="evidence" value="ECO:0007669"/>
    <property type="project" value="InterPro"/>
</dbReference>
<evidence type="ECO:0000256" key="4">
    <source>
        <dbReference type="ARBA" id="ARBA00022801"/>
    </source>
</evidence>
<dbReference type="AlphaFoldDB" id="A0A9W6VEG2"/>
<dbReference type="CDD" id="cd09873">
    <property type="entry name" value="PIN_Pae0151-like"/>
    <property type="match status" value="1"/>
</dbReference>
<organism evidence="8 9">
    <name type="scientific">Amycolatopsis taiwanensis</name>
    <dbReference type="NCBI Taxonomy" id="342230"/>
    <lineage>
        <taxon>Bacteria</taxon>
        <taxon>Bacillati</taxon>
        <taxon>Actinomycetota</taxon>
        <taxon>Actinomycetes</taxon>
        <taxon>Pseudonocardiales</taxon>
        <taxon>Pseudonocardiaceae</taxon>
        <taxon>Amycolatopsis</taxon>
    </lineage>
</organism>
<sequence>MSEYVIDASAMVACLARKDAVGAALRKLIGSSRTHAPYLIDAEVGQALRGLERRGEITGEEALAGLHGIRGLIDERYDHVVLLGDAWTVRHAISFYDGLYAVLAQRLGLPLLTGDIRLSKASGLPCEVELVR</sequence>
<feature type="domain" description="PIN" evidence="7">
    <location>
        <begin position="4"/>
        <end position="122"/>
    </location>
</feature>
<keyword evidence="3 6" id="KW-0479">Metal-binding</keyword>
<dbReference type="InterPro" id="IPR029060">
    <property type="entry name" value="PIN-like_dom_sf"/>
</dbReference>
<dbReference type="PANTHER" id="PTHR35901:SF1">
    <property type="entry name" value="EXONUCLEASE VAPC9"/>
    <property type="match status" value="1"/>
</dbReference>
<gene>
    <name evidence="8" type="primary">vapC1</name>
    <name evidence="6" type="synonym">vapC</name>
    <name evidence="8" type="ORF">Atai01_10810</name>
</gene>
<dbReference type="EMBL" id="BSTI01000002">
    <property type="protein sequence ID" value="GLY64462.1"/>
    <property type="molecule type" value="Genomic_DNA"/>
</dbReference>
<comment type="cofactor">
    <cofactor evidence="6">
        <name>Mg(2+)</name>
        <dbReference type="ChEBI" id="CHEBI:18420"/>
    </cofactor>
</comment>
<evidence type="ECO:0000256" key="3">
    <source>
        <dbReference type="ARBA" id="ARBA00022723"/>
    </source>
</evidence>
<dbReference type="InterPro" id="IPR002716">
    <property type="entry name" value="PIN_dom"/>
</dbReference>
<accession>A0A9W6VEG2</accession>
<evidence type="ECO:0000256" key="2">
    <source>
        <dbReference type="ARBA" id="ARBA00022722"/>
    </source>
</evidence>
<dbReference type="Pfam" id="PF01850">
    <property type="entry name" value="PIN"/>
    <property type="match status" value="1"/>
</dbReference>
<evidence type="ECO:0000256" key="6">
    <source>
        <dbReference type="HAMAP-Rule" id="MF_00265"/>
    </source>
</evidence>
<keyword evidence="4 6" id="KW-0378">Hydrolase</keyword>